<dbReference type="Gene3D" id="3.40.1410.10">
    <property type="entry name" value="Chorismate lyase-like"/>
    <property type="match status" value="1"/>
</dbReference>
<sequence length="215" mass="23682">MSSSPVLAAAAALVAGAFGGVWPDTHEARLEAWAQLQAFNAELLSHDSATQTLQHWCDTHGSAPGLKITARRISLDKPAGAAERADLGVGADEPLRYRRVELACGERVLSRADNWYRPSRLTPEMNRLLETTDTPFGVVVKGLGYRRRTLSSEVLFRPLPADWDTLPRPQETPGATFVIPPEILRHRAVLSTPDGQAFSLVQETYTDQVLFRLAR</sequence>
<proteinExistence type="predicted"/>
<dbReference type="SUPFAM" id="SSF64288">
    <property type="entry name" value="Chorismate lyase-like"/>
    <property type="match status" value="1"/>
</dbReference>
<dbReference type="InterPro" id="IPR028978">
    <property type="entry name" value="Chorismate_lyase_/UTRA_dom_sf"/>
</dbReference>
<dbReference type="RefSeq" id="WP_374343398.1">
    <property type="nucleotide sequence ID" value="NZ_JBHTLQ010000091.1"/>
</dbReference>
<dbReference type="EMBL" id="JBHTLQ010000091">
    <property type="protein sequence ID" value="MFD1192919.1"/>
    <property type="molecule type" value="Genomic_DNA"/>
</dbReference>
<reference evidence="2" key="1">
    <citation type="journal article" date="2019" name="Int. J. Syst. Evol. Microbiol.">
        <title>The Global Catalogue of Microorganisms (GCM) 10K type strain sequencing project: providing services to taxonomists for standard genome sequencing and annotation.</title>
        <authorList>
            <consortium name="The Broad Institute Genomics Platform"/>
            <consortium name="The Broad Institute Genome Sequencing Center for Infectious Disease"/>
            <person name="Wu L."/>
            <person name="Ma J."/>
        </authorList>
    </citation>
    <scope>NUCLEOTIDE SEQUENCE [LARGE SCALE GENOMIC DNA]</scope>
    <source>
        <strain evidence="2">CCUG 55074</strain>
    </source>
</reference>
<evidence type="ECO:0008006" key="3">
    <source>
        <dbReference type="Google" id="ProtNLM"/>
    </source>
</evidence>
<name>A0ABW3T707_9CAUL</name>
<comment type="caution">
    <text evidence="1">The sequence shown here is derived from an EMBL/GenBank/DDBJ whole genome shotgun (WGS) entry which is preliminary data.</text>
</comment>
<accession>A0ABW3T707</accession>
<organism evidence="1 2">
    <name type="scientific">Phenylobacterium conjunctum</name>
    <dbReference type="NCBI Taxonomy" id="1298959"/>
    <lineage>
        <taxon>Bacteria</taxon>
        <taxon>Pseudomonadati</taxon>
        <taxon>Pseudomonadota</taxon>
        <taxon>Alphaproteobacteria</taxon>
        <taxon>Caulobacterales</taxon>
        <taxon>Caulobacteraceae</taxon>
        <taxon>Phenylobacterium</taxon>
    </lineage>
</organism>
<keyword evidence="2" id="KW-1185">Reference proteome</keyword>
<dbReference type="Proteomes" id="UP001597216">
    <property type="component" value="Unassembled WGS sequence"/>
</dbReference>
<gene>
    <name evidence="1" type="ORF">ACFQ27_20180</name>
</gene>
<protein>
    <recommendedName>
        <fullName evidence="3">Chorismate lyase</fullName>
    </recommendedName>
</protein>
<evidence type="ECO:0000313" key="1">
    <source>
        <dbReference type="EMBL" id="MFD1192919.1"/>
    </source>
</evidence>
<evidence type="ECO:0000313" key="2">
    <source>
        <dbReference type="Proteomes" id="UP001597216"/>
    </source>
</evidence>